<dbReference type="Proteomes" id="UP000230551">
    <property type="component" value="Unassembled WGS sequence"/>
</dbReference>
<name>A0A2G5P7R1_9MYCO</name>
<sequence>MNSEPELLAVTIFCANVSRSITFYEALGVQFDDDLHGGVGPVVIGLHPASERWPTTRTAISLTVPDLGLVTAALDALGVPWESVEGLSGKVIRTSDPVGSRVLLAQRV</sequence>
<dbReference type="AlphaFoldDB" id="A0A2G5P7R1"/>
<evidence type="ECO:0008006" key="3">
    <source>
        <dbReference type="Google" id="ProtNLM"/>
    </source>
</evidence>
<comment type="caution">
    <text evidence="1">The sequence shown here is derived from an EMBL/GenBank/DDBJ whole genome shotgun (WGS) entry which is preliminary data.</text>
</comment>
<proteinExistence type="predicted"/>
<dbReference type="Gene3D" id="3.10.180.10">
    <property type="entry name" value="2,3-Dihydroxybiphenyl 1,2-Dioxygenase, domain 1"/>
    <property type="match status" value="1"/>
</dbReference>
<dbReference type="SUPFAM" id="SSF54593">
    <property type="entry name" value="Glyoxalase/Bleomycin resistance protein/Dihydroxybiphenyl dioxygenase"/>
    <property type="match status" value="1"/>
</dbReference>
<dbReference type="OrthoDB" id="182520at1762"/>
<dbReference type="InterPro" id="IPR029068">
    <property type="entry name" value="Glyas_Bleomycin-R_OHBP_Dase"/>
</dbReference>
<evidence type="ECO:0000313" key="2">
    <source>
        <dbReference type="Proteomes" id="UP000230551"/>
    </source>
</evidence>
<reference evidence="1 2" key="1">
    <citation type="journal article" date="2017" name="Infect. Genet. Evol.">
        <title>The new phylogeny of the genus Mycobacterium: The old and the news.</title>
        <authorList>
            <person name="Tortoli E."/>
            <person name="Fedrizzi T."/>
            <person name="Meehan C.J."/>
            <person name="Trovato A."/>
            <person name="Grottola A."/>
            <person name="Giacobazzi E."/>
            <person name="Serpini G.F."/>
            <person name="Tagliazucchi S."/>
            <person name="Fabio A."/>
            <person name="Bettua C."/>
            <person name="Bertorelli R."/>
            <person name="Frascaro F."/>
            <person name="De Sanctis V."/>
            <person name="Pecorari M."/>
            <person name="Jousson O."/>
            <person name="Segata N."/>
            <person name="Cirillo D.M."/>
        </authorList>
    </citation>
    <scope>NUCLEOTIDE SEQUENCE [LARGE SCALE GENOMIC DNA]</scope>
    <source>
        <strain evidence="1 2">CIP1034565</strain>
    </source>
</reference>
<dbReference type="EMBL" id="PDCN02000017">
    <property type="protein sequence ID" value="PIB74409.1"/>
    <property type="molecule type" value="Genomic_DNA"/>
</dbReference>
<keyword evidence="2" id="KW-1185">Reference proteome</keyword>
<dbReference type="STRING" id="85968.GCA_900073015_02762"/>
<evidence type="ECO:0000313" key="1">
    <source>
        <dbReference type="EMBL" id="PIB74409.1"/>
    </source>
</evidence>
<accession>A0A2G5P7R1</accession>
<dbReference type="RefSeq" id="WP_090590230.1">
    <property type="nucleotide sequence ID" value="NZ_CP104302.1"/>
</dbReference>
<protein>
    <recommendedName>
        <fullName evidence="3">Glyoxalase/bleomycin resistance/dioxygenase family protein</fullName>
    </recommendedName>
</protein>
<gene>
    <name evidence="1" type="ORF">CQY22_013140</name>
</gene>
<organism evidence="1 2">
    <name type="scientific">Mycolicibacterium brumae</name>
    <dbReference type="NCBI Taxonomy" id="85968"/>
    <lineage>
        <taxon>Bacteria</taxon>
        <taxon>Bacillati</taxon>
        <taxon>Actinomycetota</taxon>
        <taxon>Actinomycetes</taxon>
        <taxon>Mycobacteriales</taxon>
        <taxon>Mycobacteriaceae</taxon>
        <taxon>Mycolicibacterium</taxon>
    </lineage>
</organism>